<evidence type="ECO:0000313" key="2">
    <source>
        <dbReference type="Proteomes" id="UP001629288"/>
    </source>
</evidence>
<keyword evidence="2" id="KW-1185">Reference proteome</keyword>
<dbReference type="RefSeq" id="WP_408130662.1">
    <property type="nucleotide sequence ID" value="NZ_JAQQDH010000008.1"/>
</dbReference>
<proteinExistence type="predicted"/>
<accession>A0ABW9C542</accession>
<dbReference type="EMBL" id="JAQQDH010000008">
    <property type="protein sequence ID" value="MFM0446701.1"/>
    <property type="molecule type" value="Genomic_DNA"/>
</dbReference>
<organism evidence="1 2">
    <name type="scientific">Paraburkholderia strydomiana</name>
    <dbReference type="NCBI Taxonomy" id="1245417"/>
    <lineage>
        <taxon>Bacteria</taxon>
        <taxon>Pseudomonadati</taxon>
        <taxon>Pseudomonadota</taxon>
        <taxon>Betaproteobacteria</taxon>
        <taxon>Burkholderiales</taxon>
        <taxon>Burkholderiaceae</taxon>
        <taxon>Paraburkholderia</taxon>
    </lineage>
</organism>
<sequence length="136" mass="15264">MTAGAPKLALEDYRADQQKARFELTALIVLPIDRAIHHFERIAASDLTNAIDRLRANGIGRLMARRSDGTGTSFTVHYMRLDAADGERCHVTKGRYLGQPLHTTKRFSGKREFQDLPCFKTDGRCQITGTSKRKTS</sequence>
<protein>
    <submittedName>
        <fullName evidence="1">Uncharacterized protein</fullName>
    </submittedName>
</protein>
<comment type="caution">
    <text evidence="1">The sequence shown here is derived from an EMBL/GenBank/DDBJ whole genome shotgun (WGS) entry which is preliminary data.</text>
</comment>
<evidence type="ECO:0000313" key="1">
    <source>
        <dbReference type="EMBL" id="MFM0446701.1"/>
    </source>
</evidence>
<gene>
    <name evidence="1" type="ORF">PQR00_24150</name>
</gene>
<reference evidence="1 2" key="1">
    <citation type="journal article" date="2024" name="Chem. Sci.">
        <title>Discovery of megapolipeptins by genome mining of a Burkholderiales bacteria collection.</title>
        <authorList>
            <person name="Paulo B.S."/>
            <person name="Recchia M.J.J."/>
            <person name="Lee S."/>
            <person name="Fergusson C.H."/>
            <person name="Romanowski S.B."/>
            <person name="Hernandez A."/>
            <person name="Krull N."/>
            <person name="Liu D.Y."/>
            <person name="Cavanagh H."/>
            <person name="Bos A."/>
            <person name="Gray C.A."/>
            <person name="Murphy B.T."/>
            <person name="Linington R.G."/>
            <person name="Eustaquio A.S."/>
        </authorList>
    </citation>
    <scope>NUCLEOTIDE SEQUENCE [LARGE SCALE GENOMIC DNA]</scope>
    <source>
        <strain evidence="1 2">RL17-379-BIB-C</strain>
    </source>
</reference>
<name>A0ABW9C542_9BURK</name>
<dbReference type="Proteomes" id="UP001629288">
    <property type="component" value="Unassembled WGS sequence"/>
</dbReference>